<proteinExistence type="predicted"/>
<accession>A0ABV5M3Q8</accession>
<dbReference type="InterPro" id="IPR036390">
    <property type="entry name" value="WH_DNA-bd_sf"/>
</dbReference>
<dbReference type="Gene3D" id="1.10.10.10">
    <property type="entry name" value="Winged helix-like DNA-binding domain superfamily/Winged helix DNA-binding domain"/>
    <property type="match status" value="1"/>
</dbReference>
<evidence type="ECO:0000313" key="3">
    <source>
        <dbReference type="Proteomes" id="UP001589608"/>
    </source>
</evidence>
<sequence length="125" mass="13486">MAVLNAEDVTMPQWFTLNALGLHGPTPAPVLSGLLATNGLDPAAVQDLLTTLEGAGLIEHDGVVSLTTAGTARYAELRDRIDVVTTRIFERFDEARVESARILLQEIAETDPEQLTRHSVQAGRP</sequence>
<dbReference type="InterPro" id="IPR000835">
    <property type="entry name" value="HTH_MarR-typ"/>
</dbReference>
<dbReference type="InterPro" id="IPR036388">
    <property type="entry name" value="WH-like_DNA-bd_sf"/>
</dbReference>
<dbReference type="SUPFAM" id="SSF46785">
    <property type="entry name" value="Winged helix' DNA-binding domain"/>
    <property type="match status" value="1"/>
</dbReference>
<gene>
    <name evidence="2" type="ORF">ACFFTR_10335</name>
</gene>
<keyword evidence="3" id="KW-1185">Reference proteome</keyword>
<reference evidence="2 3" key="1">
    <citation type="submission" date="2024-09" db="EMBL/GenBank/DDBJ databases">
        <authorList>
            <person name="Sun Q."/>
            <person name="Mori K."/>
        </authorList>
    </citation>
    <scope>NUCLEOTIDE SEQUENCE [LARGE SCALE GENOMIC DNA]</scope>
    <source>
        <strain evidence="2 3">JCM 3307</strain>
    </source>
</reference>
<dbReference type="SMART" id="SM00347">
    <property type="entry name" value="HTH_MARR"/>
    <property type="match status" value="1"/>
</dbReference>
<protein>
    <submittedName>
        <fullName evidence="2">MarR family winged helix-turn-helix transcriptional regulator</fullName>
    </submittedName>
</protein>
<comment type="caution">
    <text evidence="2">The sequence shown here is derived from an EMBL/GenBank/DDBJ whole genome shotgun (WGS) entry which is preliminary data.</text>
</comment>
<name>A0ABV5M3Q8_9ACTN</name>
<feature type="domain" description="HTH marR-type" evidence="1">
    <location>
        <begin position="2"/>
        <end position="97"/>
    </location>
</feature>
<evidence type="ECO:0000313" key="2">
    <source>
        <dbReference type="EMBL" id="MFB9443482.1"/>
    </source>
</evidence>
<dbReference type="Proteomes" id="UP001589608">
    <property type="component" value="Unassembled WGS sequence"/>
</dbReference>
<dbReference type="RefSeq" id="WP_223095541.1">
    <property type="nucleotide sequence ID" value="NZ_CP061913.1"/>
</dbReference>
<organism evidence="2 3">
    <name type="scientific">Dactylosporangium vinaceum</name>
    <dbReference type="NCBI Taxonomy" id="53362"/>
    <lineage>
        <taxon>Bacteria</taxon>
        <taxon>Bacillati</taxon>
        <taxon>Actinomycetota</taxon>
        <taxon>Actinomycetes</taxon>
        <taxon>Micromonosporales</taxon>
        <taxon>Micromonosporaceae</taxon>
        <taxon>Dactylosporangium</taxon>
    </lineage>
</organism>
<evidence type="ECO:0000259" key="1">
    <source>
        <dbReference type="SMART" id="SM00347"/>
    </source>
</evidence>
<dbReference type="EMBL" id="JBHMCA010000021">
    <property type="protein sequence ID" value="MFB9443482.1"/>
    <property type="molecule type" value="Genomic_DNA"/>
</dbReference>